<dbReference type="EMBL" id="JMSE01000571">
    <property type="protein sequence ID" value="KDN69044.1"/>
    <property type="molecule type" value="Genomic_DNA"/>
</dbReference>
<keyword evidence="3" id="KW-1185">Reference proteome</keyword>
<feature type="region of interest" description="Disordered" evidence="1">
    <location>
        <begin position="144"/>
        <end position="172"/>
    </location>
</feature>
<proteinExistence type="predicted"/>
<comment type="caution">
    <text evidence="2">The sequence shown here is derived from an EMBL/GenBank/DDBJ whole genome shotgun (WGS) entry which is preliminary data.</text>
</comment>
<accession>A0A066XN00</accession>
<sequence>MSTDQADDTLNPIAYNVQFRILICKLCRSCFRTSIYRHLQEYHNNTRHWSRKEVLEYEGRFRHYPIIQSSEDIKAIQVPQALILLSTYLWKRMDYSVLCVTTAARTSVVQHVEDRGEAENSKPSQPREANIRRAHGANCSFLHVDPVDGPRTAPSHGVPPEPLQPAGLQDLI</sequence>
<reference evidence="3" key="1">
    <citation type="journal article" date="2014" name="Genome Announc.">
        <title>Draft genome sequence of Colletotrichum sublineola, a destructive pathogen of cultivated sorghum.</title>
        <authorList>
            <person name="Baroncelli R."/>
            <person name="Sanz-Martin J.M."/>
            <person name="Rech G.E."/>
            <person name="Sukno S.A."/>
            <person name="Thon M.R."/>
        </authorList>
    </citation>
    <scope>NUCLEOTIDE SEQUENCE [LARGE SCALE GENOMIC DNA]</scope>
    <source>
        <strain evidence="3">TX430BB</strain>
    </source>
</reference>
<evidence type="ECO:0000313" key="2">
    <source>
        <dbReference type="EMBL" id="KDN69044.1"/>
    </source>
</evidence>
<gene>
    <name evidence="2" type="ORF">CSUB01_12296</name>
</gene>
<dbReference type="Proteomes" id="UP000027238">
    <property type="component" value="Unassembled WGS sequence"/>
</dbReference>
<dbReference type="AlphaFoldDB" id="A0A066XN00"/>
<evidence type="ECO:0000256" key="1">
    <source>
        <dbReference type="SAM" id="MobiDB-lite"/>
    </source>
</evidence>
<dbReference type="HOGENOM" id="CLU_1555152_0_0_1"/>
<evidence type="ECO:0000313" key="3">
    <source>
        <dbReference type="Proteomes" id="UP000027238"/>
    </source>
</evidence>
<protein>
    <submittedName>
        <fullName evidence="2">Uncharacterized protein</fullName>
    </submittedName>
</protein>
<organism evidence="2 3">
    <name type="scientific">Colletotrichum sublineola</name>
    <name type="common">Sorghum anthracnose fungus</name>
    <dbReference type="NCBI Taxonomy" id="1173701"/>
    <lineage>
        <taxon>Eukaryota</taxon>
        <taxon>Fungi</taxon>
        <taxon>Dikarya</taxon>
        <taxon>Ascomycota</taxon>
        <taxon>Pezizomycotina</taxon>
        <taxon>Sordariomycetes</taxon>
        <taxon>Hypocreomycetidae</taxon>
        <taxon>Glomerellales</taxon>
        <taxon>Glomerellaceae</taxon>
        <taxon>Colletotrichum</taxon>
        <taxon>Colletotrichum graminicola species complex</taxon>
    </lineage>
</organism>
<name>A0A066XN00_COLSU</name>